<gene>
    <name evidence="2" type="ORF">BP6252_08901</name>
</gene>
<sequence length="179" mass="20802">MDILLREDWHHFTARKPVIRKGYPLLYSNKDGSPFFAFTRYALTGCRQQPRPDHGLAPLTDLQADALDTIEFIAAESSLALPQRRGSIFLISNRRYLHAHTAYANDLSDTKRHLIKINLNDSEYGHELPEKLNDRWGHFFKYPHELGKWMVEKNQPESFVSAHQFDQLYFDETGTHSSS</sequence>
<keyword evidence="1" id="KW-0560">Oxidoreductase</keyword>
<dbReference type="InterPro" id="IPR042098">
    <property type="entry name" value="TauD-like_sf"/>
</dbReference>
<accession>A0A3D8R0H2</accession>
<keyword evidence="3" id="KW-1185">Reference proteome</keyword>
<organism evidence="2 3">
    <name type="scientific">Coleophoma cylindrospora</name>
    <dbReference type="NCBI Taxonomy" id="1849047"/>
    <lineage>
        <taxon>Eukaryota</taxon>
        <taxon>Fungi</taxon>
        <taxon>Dikarya</taxon>
        <taxon>Ascomycota</taxon>
        <taxon>Pezizomycotina</taxon>
        <taxon>Leotiomycetes</taxon>
        <taxon>Helotiales</taxon>
        <taxon>Dermateaceae</taxon>
        <taxon>Coleophoma</taxon>
    </lineage>
</organism>
<dbReference type="GO" id="GO:0016491">
    <property type="term" value="F:oxidoreductase activity"/>
    <property type="evidence" value="ECO:0007669"/>
    <property type="project" value="UniProtKB-KW"/>
</dbReference>
<name>A0A3D8R0H2_9HELO</name>
<proteinExistence type="predicted"/>
<dbReference type="SUPFAM" id="SSF51197">
    <property type="entry name" value="Clavaminate synthase-like"/>
    <property type="match status" value="1"/>
</dbReference>
<dbReference type="EMBL" id="PDLM01000010">
    <property type="protein sequence ID" value="RDW67505.1"/>
    <property type="molecule type" value="Genomic_DNA"/>
</dbReference>
<reference evidence="2 3" key="1">
    <citation type="journal article" date="2018" name="IMA Fungus">
        <title>IMA Genome-F 9: Draft genome sequence of Annulohypoxylon stygium, Aspergillus mulundensis, Berkeleyomyces basicola (syn. Thielaviopsis basicola), Ceratocystis smalleyi, two Cercospora beticola strains, Coleophoma cylindrospora, Fusarium fracticaudum, Phialophora cf. hyalina, and Morchella septimelata.</title>
        <authorList>
            <person name="Wingfield B.D."/>
            <person name="Bills G.F."/>
            <person name="Dong Y."/>
            <person name="Huang W."/>
            <person name="Nel W.J."/>
            <person name="Swalarsk-Parry B.S."/>
            <person name="Vaghefi N."/>
            <person name="Wilken P.M."/>
            <person name="An Z."/>
            <person name="de Beer Z.W."/>
            <person name="De Vos L."/>
            <person name="Chen L."/>
            <person name="Duong T.A."/>
            <person name="Gao Y."/>
            <person name="Hammerbacher A."/>
            <person name="Kikkert J.R."/>
            <person name="Li Y."/>
            <person name="Li H."/>
            <person name="Li K."/>
            <person name="Li Q."/>
            <person name="Liu X."/>
            <person name="Ma X."/>
            <person name="Naidoo K."/>
            <person name="Pethybridge S.J."/>
            <person name="Sun J."/>
            <person name="Steenkamp E.T."/>
            <person name="van der Nest M.A."/>
            <person name="van Wyk S."/>
            <person name="Wingfield M.J."/>
            <person name="Xiong C."/>
            <person name="Yue Q."/>
            <person name="Zhang X."/>
        </authorList>
    </citation>
    <scope>NUCLEOTIDE SEQUENCE [LARGE SCALE GENOMIC DNA]</scope>
    <source>
        <strain evidence="2 3">BP6252</strain>
    </source>
</reference>
<dbReference type="OrthoDB" id="272271at2759"/>
<evidence type="ECO:0000313" key="3">
    <source>
        <dbReference type="Proteomes" id="UP000256645"/>
    </source>
</evidence>
<protein>
    <submittedName>
        <fullName evidence="2">Uncharacterized protein</fullName>
    </submittedName>
</protein>
<dbReference type="Gene3D" id="3.60.130.10">
    <property type="entry name" value="Clavaminate synthase-like"/>
    <property type="match status" value="1"/>
</dbReference>
<evidence type="ECO:0000256" key="1">
    <source>
        <dbReference type="ARBA" id="ARBA00023002"/>
    </source>
</evidence>
<dbReference type="Proteomes" id="UP000256645">
    <property type="component" value="Unassembled WGS sequence"/>
</dbReference>
<comment type="caution">
    <text evidence="2">The sequence shown here is derived from an EMBL/GenBank/DDBJ whole genome shotgun (WGS) entry which is preliminary data.</text>
</comment>
<evidence type="ECO:0000313" key="2">
    <source>
        <dbReference type="EMBL" id="RDW67505.1"/>
    </source>
</evidence>
<dbReference type="AlphaFoldDB" id="A0A3D8R0H2"/>